<dbReference type="EMBL" id="JAEKJZ010000001">
    <property type="protein sequence ID" value="MBN9670031.1"/>
    <property type="molecule type" value="Genomic_DNA"/>
</dbReference>
<feature type="chain" id="PRO_5037650279" evidence="2">
    <location>
        <begin position="23"/>
        <end position="419"/>
    </location>
</feature>
<name>A0A939IZH0_9HYPH</name>
<dbReference type="AlphaFoldDB" id="A0A939IZH0"/>
<evidence type="ECO:0000256" key="1">
    <source>
        <dbReference type="SAM" id="Phobius"/>
    </source>
</evidence>
<evidence type="ECO:0000313" key="3">
    <source>
        <dbReference type="EMBL" id="MBN9670031.1"/>
    </source>
</evidence>
<keyword evidence="1" id="KW-0472">Membrane</keyword>
<evidence type="ECO:0000256" key="2">
    <source>
        <dbReference type="SAM" id="SignalP"/>
    </source>
</evidence>
<accession>A0A939IZH0</accession>
<protein>
    <submittedName>
        <fullName evidence="3">BatD family protein</fullName>
    </submittedName>
</protein>
<organism evidence="3 4">
    <name type="scientific">Roseibium aggregatum</name>
    <dbReference type="NCBI Taxonomy" id="187304"/>
    <lineage>
        <taxon>Bacteria</taxon>
        <taxon>Pseudomonadati</taxon>
        <taxon>Pseudomonadota</taxon>
        <taxon>Alphaproteobacteria</taxon>
        <taxon>Hyphomicrobiales</taxon>
        <taxon>Stappiaceae</taxon>
        <taxon>Roseibium</taxon>
    </lineage>
</organism>
<dbReference type="PANTHER" id="PTHR40940">
    <property type="entry name" value="PROTEIN BATD-RELATED"/>
    <property type="match status" value="1"/>
</dbReference>
<keyword evidence="1" id="KW-0812">Transmembrane</keyword>
<dbReference type="PANTHER" id="PTHR40940:SF1">
    <property type="entry name" value="PROTEIN BATD"/>
    <property type="match status" value="1"/>
</dbReference>
<keyword evidence="1" id="KW-1133">Transmembrane helix</keyword>
<reference evidence="3" key="1">
    <citation type="submission" date="2020-12" db="EMBL/GenBank/DDBJ databases">
        <title>Oil enriched cultivation method for isolating marine PHA-producing bacteria.</title>
        <authorList>
            <person name="Zheng W."/>
            <person name="Yu S."/>
            <person name="Huang Y."/>
        </authorList>
    </citation>
    <scope>NUCLEOTIDE SEQUENCE</scope>
    <source>
        <strain evidence="3">SY-2-12</strain>
    </source>
</reference>
<comment type="caution">
    <text evidence="3">The sequence shown here is derived from an EMBL/GenBank/DDBJ whole genome shotgun (WGS) entry which is preliminary data.</text>
</comment>
<dbReference type="Proteomes" id="UP000664096">
    <property type="component" value="Unassembled WGS sequence"/>
</dbReference>
<proteinExistence type="predicted"/>
<feature type="transmembrane region" description="Helical" evidence="1">
    <location>
        <begin position="293"/>
        <end position="313"/>
    </location>
</feature>
<keyword evidence="2" id="KW-0732">Signal</keyword>
<evidence type="ECO:0000313" key="4">
    <source>
        <dbReference type="Proteomes" id="UP000664096"/>
    </source>
</evidence>
<dbReference type="RefSeq" id="WP_207139553.1">
    <property type="nucleotide sequence ID" value="NZ_JAEKJZ010000001.1"/>
</dbReference>
<gene>
    <name evidence="3" type="ORF">JF539_06750</name>
</gene>
<sequence>MRTIRRILLVVLSAVFPATALAQDPARPIVEVEFPETETIPGQALTLRLTILVPTWMPKPAVFPSMDVPNLRITLPERATSPTSKRVDGADWSGVTRRYLISPMVPGGFTIPEQTIEVIFARPDAPSEQEKAAVTFGPLTLQGLVPEGAEGLDPFIAASELTLTQELPENTEGLSPGDGLKRTVTAKVTGSSPIILPPLMAPPKIEGFAAYAEEPLVEEHQNRGVLSGTRRETVTLMAQGNGRGELPAIEINWYNLDSKEVETASLDAVPISATGAPASPTDLLTPERRRSTVMALVALMALLLAGYLAGPTLQSAYRVRRARYLSSKAFARKSLLKAVRSKDYPGAASALRTWLDRPPETHPKDRVFVEETFRLLSASRFGQDTQPENPDQWQALEQAIRHSRARKPQTDQALPALNP</sequence>
<feature type="signal peptide" evidence="2">
    <location>
        <begin position="1"/>
        <end position="22"/>
    </location>
</feature>
<dbReference type="InterPro" id="IPR025738">
    <property type="entry name" value="BatD"/>
</dbReference>